<dbReference type="AlphaFoldDB" id="A0A3N5DXC3"/>
<evidence type="ECO:0000313" key="2">
    <source>
        <dbReference type="Proteomes" id="UP000268615"/>
    </source>
</evidence>
<proteinExistence type="predicted"/>
<dbReference type="Proteomes" id="UP000268615">
    <property type="component" value="Unassembled WGS sequence"/>
</dbReference>
<protein>
    <submittedName>
        <fullName evidence="1">Type I-F CRISPR-associated protein Csy2</fullName>
    </submittedName>
</protein>
<reference evidence="1 2" key="1">
    <citation type="submission" date="2018-11" db="EMBL/GenBank/DDBJ databases">
        <title>Draft genome sequence of Buttiauxella warmboldiae CCUG 35512.</title>
        <authorList>
            <person name="Salva-Serra F."/>
            <person name="Marathe N."/>
            <person name="Moore E."/>
            <person name="Svensson L."/>
            <person name="Engstrom-Jakobsson H."/>
        </authorList>
    </citation>
    <scope>NUCLEOTIDE SEQUENCE [LARGE SCALE GENOMIC DNA]</scope>
    <source>
        <strain evidence="1 2">CCUG 35512</strain>
    </source>
</reference>
<dbReference type="OrthoDB" id="1550641at2"/>
<accession>A0A3N5DXC3</accession>
<dbReference type="NCBIfam" id="TIGR02565">
    <property type="entry name" value="cas_Csy2"/>
    <property type="match status" value="1"/>
</dbReference>
<gene>
    <name evidence="1" type="primary">csy2</name>
    <name evidence="1" type="ORF">EHN07_11630</name>
</gene>
<organism evidence="1 2">
    <name type="scientific">Buttiauxella warmboldiae</name>
    <dbReference type="NCBI Taxonomy" id="82993"/>
    <lineage>
        <taxon>Bacteria</taxon>
        <taxon>Pseudomonadati</taxon>
        <taxon>Pseudomonadota</taxon>
        <taxon>Gammaproteobacteria</taxon>
        <taxon>Enterobacterales</taxon>
        <taxon>Enterobacteriaceae</taxon>
        <taxon>Buttiauxella</taxon>
    </lineage>
</organism>
<name>A0A3N5DXC3_9ENTR</name>
<dbReference type="Pfam" id="PF09614">
    <property type="entry name" value="Cas_Csy2"/>
    <property type="match status" value="1"/>
</dbReference>
<dbReference type="InterPro" id="IPR013398">
    <property type="entry name" value="CRISPR-assoc_prot_Csy2"/>
</dbReference>
<evidence type="ECO:0000313" key="1">
    <source>
        <dbReference type="EMBL" id="RPH26899.1"/>
    </source>
</evidence>
<comment type="caution">
    <text evidence="1">The sequence shown here is derived from an EMBL/GenBank/DDBJ whole genome shotgun (WGS) entry which is preliminary data.</text>
</comment>
<dbReference type="CDD" id="cd09736">
    <property type="entry name" value="Csy2_I-F"/>
    <property type="match status" value="1"/>
</dbReference>
<keyword evidence="2" id="KW-1185">Reference proteome</keyword>
<dbReference type="EMBL" id="RPOH01000042">
    <property type="protein sequence ID" value="RPH26899.1"/>
    <property type="molecule type" value="Genomic_DNA"/>
</dbReference>
<sequence>MRNVIILPWLEVENANAVAGLTWGFPSITHFLGYTHALSRKLELSHGLRLNGCGVVCHRHQAHAYSSGRDYQFALTRNPLTREGKTASFNEEGRMHLTVSLVLECHGEIANGDNGLRELAAHLQILCQSQKLAGGTITRLRNVQVCSTSNFKNHRYSLMPGFALQDRSPWLEEHYQLLKQSHPTVEMIDAWLDFAALKMVAKKDEQSEDDAEWTYQAKPQPGYLVPLMTGWQRISPLYEPGSVANARDGDSPFCFAEAVYGIGEWSGVHRIKEADDLFWRYHTTATGYYCRGQAANDEDLPDDGLANDSDYFDIF</sequence>
<dbReference type="RefSeq" id="WP_124024296.1">
    <property type="nucleotide sequence ID" value="NZ_RPOH01000042.1"/>
</dbReference>